<feature type="compositionally biased region" description="Polar residues" evidence="2">
    <location>
        <begin position="240"/>
        <end position="254"/>
    </location>
</feature>
<feature type="region of interest" description="Disordered" evidence="2">
    <location>
        <begin position="228"/>
        <end position="316"/>
    </location>
</feature>
<feature type="compositionally biased region" description="Basic and acidic residues" evidence="2">
    <location>
        <begin position="273"/>
        <end position="285"/>
    </location>
</feature>
<feature type="non-terminal residue" evidence="3">
    <location>
        <position position="1"/>
    </location>
</feature>
<keyword evidence="4" id="KW-1185">Reference proteome</keyword>
<evidence type="ECO:0000313" key="3">
    <source>
        <dbReference type="EMBL" id="KAI7755273.1"/>
    </source>
</evidence>
<name>A0AAD5D6I7_AMBAR</name>
<protein>
    <submittedName>
        <fullName evidence="3">Uncharacterized protein</fullName>
    </submittedName>
</protein>
<feature type="region of interest" description="Disordered" evidence="2">
    <location>
        <begin position="322"/>
        <end position="341"/>
    </location>
</feature>
<feature type="compositionally biased region" description="Polar residues" evidence="2">
    <location>
        <begin position="185"/>
        <end position="197"/>
    </location>
</feature>
<organism evidence="3 4">
    <name type="scientific">Ambrosia artemisiifolia</name>
    <name type="common">Common ragweed</name>
    <dbReference type="NCBI Taxonomy" id="4212"/>
    <lineage>
        <taxon>Eukaryota</taxon>
        <taxon>Viridiplantae</taxon>
        <taxon>Streptophyta</taxon>
        <taxon>Embryophyta</taxon>
        <taxon>Tracheophyta</taxon>
        <taxon>Spermatophyta</taxon>
        <taxon>Magnoliopsida</taxon>
        <taxon>eudicotyledons</taxon>
        <taxon>Gunneridae</taxon>
        <taxon>Pentapetalae</taxon>
        <taxon>asterids</taxon>
        <taxon>campanulids</taxon>
        <taxon>Asterales</taxon>
        <taxon>Asteraceae</taxon>
        <taxon>Asteroideae</taxon>
        <taxon>Heliantheae alliance</taxon>
        <taxon>Heliantheae</taxon>
        <taxon>Ambrosia</taxon>
    </lineage>
</organism>
<evidence type="ECO:0000313" key="4">
    <source>
        <dbReference type="Proteomes" id="UP001206925"/>
    </source>
</evidence>
<gene>
    <name evidence="3" type="ORF">M8C21_002418</name>
</gene>
<evidence type="ECO:0000256" key="2">
    <source>
        <dbReference type="SAM" id="MobiDB-lite"/>
    </source>
</evidence>
<dbReference type="PANTHER" id="PTHR34380">
    <property type="entry name" value="BNAA03G12380D PROTEIN"/>
    <property type="match status" value="1"/>
</dbReference>
<evidence type="ECO:0000256" key="1">
    <source>
        <dbReference type="SAM" id="Coils"/>
    </source>
</evidence>
<dbReference type="EMBL" id="JAMZMK010001319">
    <property type="protein sequence ID" value="KAI7755273.1"/>
    <property type="molecule type" value="Genomic_DNA"/>
</dbReference>
<accession>A0AAD5D6I7</accession>
<sequence>LQSLSFWEHILKVSQNVRRSSKEQTAELRCLMLETEVENLKKKNEELEGKIAAIQAVVIDPNYVKDDSETLLEVMIENKVLECEKRKAESDVCFWKEKVKELESKMKGMNERVEEEVDVSLKGGKDVFHRKRLSFEEGECPNKLGPSTPGVGQSTFHGVIDTNDEDDNTNEISKVENLRKCDGLTKSQCSSENTTNLEHPDEEHTDEFVGNLSNTRSAKRKRAANIVTSDDEDSYDDNAPISTLKTQHNSQLSTDSEEEVNENLSRRYLTRLRKSESENKQDKSSIDLFGTFSSSEDEEYNDGIDKSESEGGSLGGFIVDSSGSLSSCDSESSDNTDESEDALNEYKATLDTIGRKKISNMKWDLEGDMLSDFAKDPALCMSAVCAVYRQQTADEQASKETIYRNKRGFSQADAWRASKLADFLMDGDSNGGLKKTVEELNEYDSEGIKLCRKLANTYSNQLFQIYQNKEDPYFPPQS</sequence>
<comment type="caution">
    <text evidence="3">The sequence shown here is derived from an EMBL/GenBank/DDBJ whole genome shotgun (WGS) entry which is preliminary data.</text>
</comment>
<proteinExistence type="predicted"/>
<keyword evidence="1" id="KW-0175">Coiled coil</keyword>
<dbReference type="AlphaFoldDB" id="A0AAD5D6I7"/>
<feature type="coiled-coil region" evidence="1">
    <location>
        <begin position="23"/>
        <end position="57"/>
    </location>
</feature>
<dbReference type="PANTHER" id="PTHR34380:SF1">
    <property type="entry name" value="OS01G0221300 PROTEIN"/>
    <property type="match status" value="1"/>
</dbReference>
<reference evidence="3" key="1">
    <citation type="submission" date="2022-06" db="EMBL/GenBank/DDBJ databases">
        <title>Uncovering the hologenomic basis of an extraordinary plant invasion.</title>
        <authorList>
            <person name="Bieker V.C."/>
            <person name="Martin M.D."/>
            <person name="Gilbert T."/>
            <person name="Hodgins K."/>
            <person name="Battlay P."/>
            <person name="Petersen B."/>
            <person name="Wilson J."/>
        </authorList>
    </citation>
    <scope>NUCLEOTIDE SEQUENCE</scope>
    <source>
        <strain evidence="3">AA19_3_7</strain>
        <tissue evidence="3">Leaf</tissue>
    </source>
</reference>
<feature type="region of interest" description="Disordered" evidence="2">
    <location>
        <begin position="185"/>
        <end position="207"/>
    </location>
</feature>
<feature type="compositionally biased region" description="Acidic residues" evidence="2">
    <location>
        <begin position="331"/>
        <end position="341"/>
    </location>
</feature>
<feature type="region of interest" description="Disordered" evidence="2">
    <location>
        <begin position="138"/>
        <end position="169"/>
    </location>
</feature>
<dbReference type="Proteomes" id="UP001206925">
    <property type="component" value="Unassembled WGS sequence"/>
</dbReference>